<organism evidence="2">
    <name type="scientific">marine metagenome</name>
    <dbReference type="NCBI Taxonomy" id="408172"/>
    <lineage>
        <taxon>unclassified sequences</taxon>
        <taxon>metagenomes</taxon>
        <taxon>ecological metagenomes</taxon>
    </lineage>
</organism>
<dbReference type="AlphaFoldDB" id="A0A381WZR1"/>
<reference evidence="2" key="1">
    <citation type="submission" date="2018-05" db="EMBL/GenBank/DDBJ databases">
        <authorList>
            <person name="Lanie J.A."/>
            <person name="Ng W.-L."/>
            <person name="Kazmierczak K.M."/>
            <person name="Andrzejewski T.M."/>
            <person name="Davidsen T.M."/>
            <person name="Wayne K.J."/>
            <person name="Tettelin H."/>
            <person name="Glass J.I."/>
            <person name="Rusch D."/>
            <person name="Podicherti R."/>
            <person name="Tsui H.-C.T."/>
            <person name="Winkler M.E."/>
        </authorList>
    </citation>
    <scope>NUCLEOTIDE SEQUENCE</scope>
</reference>
<proteinExistence type="predicted"/>
<sequence length="476" mass="52548">MEFITQKHMARRTFLRGAGASVALPFLDAMVPAGRHWEKTAAAIDNTRLICIEIVHGAAGCTEWGSTQNLWSPPTDGRDFDLSPSVLRSLKPFQDYLTIVSNTDMRNADAFKAPEIGGDHFRSSAVFLTQIHPKQTEGSDVLVGMSLDQMFAQRFGQDLAIPSMQLCIENVDQAGGCAYGYACVYTDTISWASPTEPLPMIRDPRVAFDMLFGAGGTPEARAARRRDNKSILDWVSGAVADLRMNLGAEDQIRLGQYLENVRELERRIQRIEAQNSSGEARALPEAPAGVPDSFSEHLKLMFDLQVLAFQNDMTRTFTLKLSRDALNRVYPESGIDLPFHPTSHHGNKEDVILEFARFNEFHVGLLPYLLEKLEDTMEGDANLLEKSMVIYGSPMGDPNVHNHRRIPFMVAGHANGQLEGNLHLTAPEGTPTANVMLSLLHKLGLEDLESFGDSTGEFALSMPSISDSANHPGPRK</sequence>
<evidence type="ECO:0008006" key="3">
    <source>
        <dbReference type="Google" id="ProtNLM"/>
    </source>
</evidence>
<accession>A0A381WZR1</accession>
<protein>
    <recommendedName>
        <fullName evidence="3">DUF1552 domain-containing protein</fullName>
    </recommendedName>
</protein>
<name>A0A381WZR1_9ZZZZ</name>
<gene>
    <name evidence="2" type="ORF">METZ01_LOCUS110829</name>
</gene>
<dbReference type="Pfam" id="PF07586">
    <property type="entry name" value="HXXSHH"/>
    <property type="match status" value="1"/>
</dbReference>
<feature type="coiled-coil region" evidence="1">
    <location>
        <begin position="254"/>
        <end position="281"/>
    </location>
</feature>
<dbReference type="PROSITE" id="PS51318">
    <property type="entry name" value="TAT"/>
    <property type="match status" value="1"/>
</dbReference>
<keyword evidence="1" id="KW-0175">Coiled coil</keyword>
<dbReference type="InterPro" id="IPR011447">
    <property type="entry name" value="DUF1552"/>
</dbReference>
<dbReference type="EMBL" id="UINC01013413">
    <property type="protein sequence ID" value="SVA57975.1"/>
    <property type="molecule type" value="Genomic_DNA"/>
</dbReference>
<evidence type="ECO:0000256" key="1">
    <source>
        <dbReference type="SAM" id="Coils"/>
    </source>
</evidence>
<evidence type="ECO:0000313" key="2">
    <source>
        <dbReference type="EMBL" id="SVA57975.1"/>
    </source>
</evidence>
<dbReference type="InterPro" id="IPR006311">
    <property type="entry name" value="TAT_signal"/>
</dbReference>